<keyword evidence="5" id="KW-0165">Cleavage on pair of basic residues</keyword>
<accession>A0A8C4NAA1</accession>
<protein>
    <submittedName>
        <fullName evidence="14">Growth differentiation factor 10</fullName>
    </submittedName>
</protein>
<name>A0A8C4NAA1_EPTBU</name>
<dbReference type="PROSITE" id="PS51362">
    <property type="entry name" value="TGF_BETA_2"/>
    <property type="match status" value="1"/>
</dbReference>
<dbReference type="FunFam" id="2.10.90.10:FF:000008">
    <property type="entry name" value="Bone morphogenetic protein 3"/>
    <property type="match status" value="1"/>
</dbReference>
<reference evidence="14" key="2">
    <citation type="submission" date="2025-09" db="UniProtKB">
        <authorList>
            <consortium name="Ensembl"/>
        </authorList>
    </citation>
    <scope>IDENTIFICATION</scope>
</reference>
<keyword evidence="7 10" id="KW-0339">Growth factor</keyword>
<feature type="signal peptide" evidence="12">
    <location>
        <begin position="1"/>
        <end position="19"/>
    </location>
</feature>
<evidence type="ECO:0000256" key="11">
    <source>
        <dbReference type="SAM" id="MobiDB-lite"/>
    </source>
</evidence>
<dbReference type="Gene3D" id="2.10.90.10">
    <property type="entry name" value="Cystine-knot cytokines"/>
    <property type="match status" value="1"/>
</dbReference>
<dbReference type="Pfam" id="PF00019">
    <property type="entry name" value="TGF_beta"/>
    <property type="match status" value="1"/>
</dbReference>
<comment type="subcellular location">
    <subcellularLocation>
        <location evidence="1">Secreted</location>
    </subcellularLocation>
</comment>
<evidence type="ECO:0000313" key="14">
    <source>
        <dbReference type="Ensembl" id="ENSEBUP00000003777.1"/>
    </source>
</evidence>
<evidence type="ECO:0000256" key="7">
    <source>
        <dbReference type="ARBA" id="ARBA00023030"/>
    </source>
</evidence>
<dbReference type="OMA" id="LDPDRNM"/>
<evidence type="ECO:0000259" key="13">
    <source>
        <dbReference type="PROSITE" id="PS51362"/>
    </source>
</evidence>
<dbReference type="SUPFAM" id="SSF57501">
    <property type="entry name" value="Cystine-knot cytokines"/>
    <property type="match status" value="1"/>
</dbReference>
<evidence type="ECO:0000256" key="12">
    <source>
        <dbReference type="SAM" id="SignalP"/>
    </source>
</evidence>
<evidence type="ECO:0000256" key="3">
    <source>
        <dbReference type="ARBA" id="ARBA00022514"/>
    </source>
</evidence>
<dbReference type="InterPro" id="IPR015615">
    <property type="entry name" value="TGF-beta-rel"/>
</dbReference>
<keyword evidence="6 12" id="KW-0732">Signal</keyword>
<keyword evidence="9" id="KW-0325">Glycoprotein</keyword>
<dbReference type="Proteomes" id="UP000694388">
    <property type="component" value="Unplaced"/>
</dbReference>
<dbReference type="GO" id="GO:0005615">
    <property type="term" value="C:extracellular space"/>
    <property type="evidence" value="ECO:0007669"/>
    <property type="project" value="UniProtKB-KW"/>
</dbReference>
<dbReference type="GO" id="GO:0005125">
    <property type="term" value="F:cytokine activity"/>
    <property type="evidence" value="ECO:0007669"/>
    <property type="project" value="UniProtKB-KW"/>
</dbReference>
<evidence type="ECO:0000256" key="2">
    <source>
        <dbReference type="ARBA" id="ARBA00006656"/>
    </source>
</evidence>
<evidence type="ECO:0000256" key="4">
    <source>
        <dbReference type="ARBA" id="ARBA00022525"/>
    </source>
</evidence>
<proteinExistence type="inferred from homology"/>
<evidence type="ECO:0000256" key="10">
    <source>
        <dbReference type="RuleBase" id="RU000354"/>
    </source>
</evidence>
<organism evidence="14 15">
    <name type="scientific">Eptatretus burgeri</name>
    <name type="common">Inshore hagfish</name>
    <dbReference type="NCBI Taxonomy" id="7764"/>
    <lineage>
        <taxon>Eukaryota</taxon>
        <taxon>Metazoa</taxon>
        <taxon>Chordata</taxon>
        <taxon>Craniata</taxon>
        <taxon>Vertebrata</taxon>
        <taxon>Cyclostomata</taxon>
        <taxon>Myxini</taxon>
        <taxon>Myxiniformes</taxon>
        <taxon>Myxinidae</taxon>
        <taxon>Eptatretinae</taxon>
        <taxon>Eptatretus</taxon>
    </lineage>
</organism>
<keyword evidence="3" id="KW-0202">Cytokine</keyword>
<feature type="region of interest" description="Disordered" evidence="11">
    <location>
        <begin position="203"/>
        <end position="270"/>
    </location>
</feature>
<keyword evidence="8" id="KW-1015">Disulfide bond</keyword>
<dbReference type="CDD" id="cd13763">
    <property type="entry name" value="TGF_beta_BMP3_like"/>
    <property type="match status" value="1"/>
</dbReference>
<evidence type="ECO:0000256" key="9">
    <source>
        <dbReference type="ARBA" id="ARBA00023180"/>
    </source>
</evidence>
<evidence type="ECO:0000256" key="8">
    <source>
        <dbReference type="ARBA" id="ARBA00023157"/>
    </source>
</evidence>
<feature type="domain" description="TGF-beta family profile" evidence="13">
    <location>
        <begin position="259"/>
        <end position="377"/>
    </location>
</feature>
<evidence type="ECO:0000256" key="6">
    <source>
        <dbReference type="ARBA" id="ARBA00022729"/>
    </source>
</evidence>
<sequence>MVGLLRCLVGAVLLTCAWSIQPRGGLASFMQRLYQRSARGVMRRGNTVHGLRAEIGPGPVYSFNLSSVPDSETVLAASLHFSLHHVATPCSSISSCHHFHLVSIKTWASRIGGPSKGKQYQQGDLSPQNSTMPQTYKYMARSRSQWEARDIKSLLQMARNENFGLFHISFSQGSIGEPTTMTDETLPYIVVYADDVMLKNGPFAPSAPGELPTQQPREQSRSRRQASLQTNELPKAKKRLVGSKRGESNREEHTDETERTRRAERRRGNGRHRICSRRPLKVNFADFGWDQWIISPTGYNAYYCVGSCEFPMPKVVKPSNHATIQSIVRAAHLTPGLPEPCCIPDKMAPLSILFFDSTRNVVLKLYPNMSVINCACR</sequence>
<comment type="similarity">
    <text evidence="2 10">Belongs to the TGF-beta family.</text>
</comment>
<feature type="chain" id="PRO_5034145516" evidence="12">
    <location>
        <begin position="20"/>
        <end position="377"/>
    </location>
</feature>
<dbReference type="SMART" id="SM00204">
    <property type="entry name" value="TGFB"/>
    <property type="match status" value="1"/>
</dbReference>
<dbReference type="PROSITE" id="PS00250">
    <property type="entry name" value="TGF_BETA_1"/>
    <property type="match status" value="1"/>
</dbReference>
<dbReference type="PRINTS" id="PR00669">
    <property type="entry name" value="INHIBINA"/>
</dbReference>
<dbReference type="Ensembl" id="ENSEBUT00000004169.1">
    <property type="protein sequence ID" value="ENSEBUP00000003777.1"/>
    <property type="gene ID" value="ENSEBUG00000002715.1"/>
</dbReference>
<keyword evidence="4" id="KW-0964">Secreted</keyword>
<dbReference type="PANTHER" id="PTHR11848">
    <property type="entry name" value="TGF-BETA FAMILY"/>
    <property type="match status" value="1"/>
</dbReference>
<dbReference type="AlphaFoldDB" id="A0A8C4NAA1"/>
<dbReference type="GeneTree" id="ENSGT00940000157214"/>
<dbReference type="InterPro" id="IPR029034">
    <property type="entry name" value="Cystine-knot_cytokine"/>
</dbReference>
<evidence type="ECO:0000256" key="5">
    <source>
        <dbReference type="ARBA" id="ARBA00022685"/>
    </source>
</evidence>
<evidence type="ECO:0000256" key="1">
    <source>
        <dbReference type="ARBA" id="ARBA00004613"/>
    </source>
</evidence>
<dbReference type="PANTHER" id="PTHR11848:SF270">
    <property type="entry name" value="BONE MORPHOGENETIC PROTEIN 3-LIKE"/>
    <property type="match status" value="1"/>
</dbReference>
<feature type="compositionally biased region" description="Basic and acidic residues" evidence="11">
    <location>
        <begin position="244"/>
        <end position="261"/>
    </location>
</feature>
<reference evidence="14" key="1">
    <citation type="submission" date="2025-08" db="UniProtKB">
        <authorList>
            <consortium name="Ensembl"/>
        </authorList>
    </citation>
    <scope>IDENTIFICATION</scope>
</reference>
<dbReference type="GO" id="GO:0008083">
    <property type="term" value="F:growth factor activity"/>
    <property type="evidence" value="ECO:0007669"/>
    <property type="project" value="UniProtKB-KW"/>
</dbReference>
<dbReference type="InterPro" id="IPR017948">
    <property type="entry name" value="TGFb_CS"/>
</dbReference>
<evidence type="ECO:0000313" key="15">
    <source>
        <dbReference type="Proteomes" id="UP000694388"/>
    </source>
</evidence>
<dbReference type="InterPro" id="IPR001839">
    <property type="entry name" value="TGF-b_C"/>
</dbReference>
<keyword evidence="15" id="KW-1185">Reference proteome</keyword>